<evidence type="ECO:0000259" key="6">
    <source>
        <dbReference type="Pfam" id="PF25137"/>
    </source>
</evidence>
<gene>
    <name evidence="7" type="ORF">FHQ18_04375</name>
</gene>
<reference evidence="7 8" key="1">
    <citation type="submission" date="2019-06" db="EMBL/GenBank/DDBJ databases">
        <title>Genomic insights into carbon and energy metabolism of Deferribacter autotrophicus revealed new metabolic traits in the phylum Deferribacteres.</title>
        <authorList>
            <person name="Slobodkin A.I."/>
            <person name="Slobodkina G.B."/>
            <person name="Allioux M."/>
            <person name="Alain K."/>
            <person name="Jebbar M."/>
            <person name="Shadrin V."/>
            <person name="Kublanov I.V."/>
            <person name="Toshchakov S.V."/>
            <person name="Bonch-Osmolovskaya E.A."/>
        </authorList>
    </citation>
    <scope>NUCLEOTIDE SEQUENCE [LARGE SCALE GENOMIC DNA]</scope>
    <source>
        <strain evidence="7 8">SL50</strain>
    </source>
</reference>
<evidence type="ECO:0000256" key="3">
    <source>
        <dbReference type="ARBA" id="ARBA00023002"/>
    </source>
</evidence>
<keyword evidence="4" id="KW-0520">NAD</keyword>
<feature type="domain" description="Alcohol dehydrogenase iron-type/glycerol dehydrogenase GldA" evidence="5">
    <location>
        <begin position="11"/>
        <end position="179"/>
    </location>
</feature>
<evidence type="ECO:0000256" key="4">
    <source>
        <dbReference type="ARBA" id="ARBA00023027"/>
    </source>
</evidence>
<dbReference type="Gene3D" id="1.20.1090.10">
    <property type="entry name" value="Dehydroquinate synthase-like - alpha domain"/>
    <property type="match status" value="1"/>
</dbReference>
<dbReference type="EMBL" id="VFJB01000004">
    <property type="protein sequence ID" value="KAA0258401.1"/>
    <property type="molecule type" value="Genomic_DNA"/>
</dbReference>
<evidence type="ECO:0000313" key="8">
    <source>
        <dbReference type="Proteomes" id="UP000322876"/>
    </source>
</evidence>
<dbReference type="Proteomes" id="UP000322876">
    <property type="component" value="Unassembled WGS sequence"/>
</dbReference>
<evidence type="ECO:0000256" key="2">
    <source>
        <dbReference type="ARBA" id="ARBA00007358"/>
    </source>
</evidence>
<dbReference type="OrthoDB" id="9815791at2"/>
<dbReference type="PANTHER" id="PTHR11496">
    <property type="entry name" value="ALCOHOL DEHYDROGENASE"/>
    <property type="match status" value="1"/>
</dbReference>
<proteinExistence type="inferred from homology"/>
<organism evidence="7 8">
    <name type="scientific">Deferribacter autotrophicus</name>
    <dbReference type="NCBI Taxonomy" id="500465"/>
    <lineage>
        <taxon>Bacteria</taxon>
        <taxon>Pseudomonadati</taxon>
        <taxon>Deferribacterota</taxon>
        <taxon>Deferribacteres</taxon>
        <taxon>Deferribacterales</taxon>
        <taxon>Deferribacteraceae</taxon>
        <taxon>Deferribacter</taxon>
    </lineage>
</organism>
<comment type="caution">
    <text evidence="7">The sequence shown here is derived from an EMBL/GenBank/DDBJ whole genome shotgun (WGS) entry which is preliminary data.</text>
</comment>
<dbReference type="RefSeq" id="WP_149265958.1">
    <property type="nucleotide sequence ID" value="NZ_VFJB01000004.1"/>
</dbReference>
<dbReference type="InterPro" id="IPR001670">
    <property type="entry name" value="ADH_Fe/GldA"/>
</dbReference>
<dbReference type="SUPFAM" id="SSF56796">
    <property type="entry name" value="Dehydroquinate synthase-like"/>
    <property type="match status" value="1"/>
</dbReference>
<feature type="domain" description="Fe-containing alcohol dehydrogenase-like C-terminal" evidence="6">
    <location>
        <begin position="191"/>
        <end position="390"/>
    </location>
</feature>
<dbReference type="Pfam" id="PF25137">
    <property type="entry name" value="ADH_Fe_C"/>
    <property type="match status" value="1"/>
</dbReference>
<evidence type="ECO:0000259" key="5">
    <source>
        <dbReference type="Pfam" id="PF00465"/>
    </source>
</evidence>
<dbReference type="AlphaFoldDB" id="A0A5A8F4A0"/>
<dbReference type="FunFam" id="3.40.50.1970:FF:000003">
    <property type="entry name" value="Alcohol dehydrogenase, iron-containing"/>
    <property type="match status" value="1"/>
</dbReference>
<dbReference type="InterPro" id="IPR018211">
    <property type="entry name" value="ADH_Fe_CS"/>
</dbReference>
<dbReference type="PROSITE" id="PS00060">
    <property type="entry name" value="ADH_IRON_2"/>
    <property type="match status" value="1"/>
</dbReference>
<dbReference type="CDD" id="cd14865">
    <property type="entry name" value="Fe-ADH-like"/>
    <property type="match status" value="1"/>
</dbReference>
<dbReference type="InterPro" id="IPR039697">
    <property type="entry name" value="Alcohol_dehydrogenase_Fe"/>
</dbReference>
<evidence type="ECO:0000313" key="7">
    <source>
        <dbReference type="EMBL" id="KAA0258401.1"/>
    </source>
</evidence>
<keyword evidence="8" id="KW-1185">Reference proteome</keyword>
<dbReference type="GO" id="GO:0046872">
    <property type="term" value="F:metal ion binding"/>
    <property type="evidence" value="ECO:0007669"/>
    <property type="project" value="InterPro"/>
</dbReference>
<name>A0A5A8F4A0_9BACT</name>
<comment type="cofactor">
    <cofactor evidence="1">
        <name>Fe cation</name>
        <dbReference type="ChEBI" id="CHEBI:24875"/>
    </cofactor>
</comment>
<keyword evidence="3" id="KW-0560">Oxidoreductase</keyword>
<dbReference type="Pfam" id="PF00465">
    <property type="entry name" value="Fe-ADH"/>
    <property type="match status" value="1"/>
</dbReference>
<comment type="similarity">
    <text evidence="2">Belongs to the iron-containing alcohol dehydrogenase family.</text>
</comment>
<dbReference type="PANTHER" id="PTHR11496:SF102">
    <property type="entry name" value="ALCOHOL DEHYDROGENASE 4"/>
    <property type="match status" value="1"/>
</dbReference>
<dbReference type="GO" id="GO:0004022">
    <property type="term" value="F:alcohol dehydrogenase (NAD+) activity"/>
    <property type="evidence" value="ECO:0007669"/>
    <property type="project" value="TreeGrafter"/>
</dbReference>
<evidence type="ECO:0000256" key="1">
    <source>
        <dbReference type="ARBA" id="ARBA00001962"/>
    </source>
</evidence>
<dbReference type="Gene3D" id="3.40.50.1970">
    <property type="match status" value="1"/>
</dbReference>
<protein>
    <submittedName>
        <fullName evidence="7">Iron-containing alcohol dehydrogenase</fullName>
    </submittedName>
</protein>
<dbReference type="PROSITE" id="PS00913">
    <property type="entry name" value="ADH_IRON_1"/>
    <property type="match status" value="1"/>
</dbReference>
<accession>A0A5A8F4A0</accession>
<dbReference type="InterPro" id="IPR056798">
    <property type="entry name" value="ADH_Fe_C"/>
</dbReference>
<sequence length="391" mass="42617">MKNNYFEFHAPTKILAGFDALDNLLFELEVLHCKNPLIITDYGVKQAGLLKLVEKILFEQNINYHLFDNVPPDSSLETVKDVANQFKMYQCDCLIAVGGGSVIDTAKGANIAISYNENDLIKLAGADRLDKKTKPLIVIPTTSGTGSEATLVAVISDEKRGVKLPFASNFLLPDVAILDARMTETLPPKLTAATAMDALTHAIEAYLCLQKNPISDSFSITAIKLISQNLLKVIEKPKDKYLRLNLAVASTCAGIAFSNSMVGIIHAIGHSVGAVSKVPHGIAMAILLPHGIEFYLQNKKEDIGNLLLFLSDENSFISSQDKSGDTIKIIKDLLKTLNEKTGLPITLKEAGVKKEDFNKIAELSLNDGAITFSPVYADKNNILQLLNEAYE</sequence>